<dbReference type="EMBL" id="JAAMPC010000008">
    <property type="protein sequence ID" value="KAG2298935.1"/>
    <property type="molecule type" value="Genomic_DNA"/>
</dbReference>
<evidence type="ECO:0000313" key="2">
    <source>
        <dbReference type="Proteomes" id="UP000886595"/>
    </source>
</evidence>
<reference evidence="1 2" key="1">
    <citation type="submission" date="2020-02" db="EMBL/GenBank/DDBJ databases">
        <authorList>
            <person name="Ma Q."/>
            <person name="Huang Y."/>
            <person name="Song X."/>
            <person name="Pei D."/>
        </authorList>
    </citation>
    <scope>NUCLEOTIDE SEQUENCE [LARGE SCALE GENOMIC DNA]</scope>
    <source>
        <strain evidence="1">Sxm20200214</strain>
        <tissue evidence="1">Leaf</tissue>
    </source>
</reference>
<comment type="caution">
    <text evidence="1">The sequence shown here is derived from an EMBL/GenBank/DDBJ whole genome shotgun (WGS) entry which is preliminary data.</text>
</comment>
<gene>
    <name evidence="1" type="ORF">Bca52824_035407</name>
</gene>
<accession>A0A8X7V0I1</accession>
<dbReference type="Proteomes" id="UP000886595">
    <property type="component" value="Unassembled WGS sequence"/>
</dbReference>
<name>A0A8X7V0I1_BRACI</name>
<evidence type="ECO:0000313" key="1">
    <source>
        <dbReference type="EMBL" id="KAG2298935.1"/>
    </source>
</evidence>
<sequence length="334" mass="38476">MYQEYTAVRLIQRNTEQYDADGVVRYLVKLRRVPPGRAVPMRASQRPACCWCQAVLPVVARFRVSDFEMDLDLQIFRREDESNMARVLDMLKDESFKQWESFLRRLIVDLGQSRHGFQGPGCCHCRDRGTIALMARTLRRWPGWEWSEPSLEDSGQRRGKSPDRIGLNRLLRLVVITRIKGMRQQSSTLVQARKSLPQLAKHARQVKSAYVSGVHCSEVDTEKHRAEYDAGSWRVLDIWSHHRGILRQCPQEITLADDQILIGSQVLIKLMAGSMTNRRVQVVDGDAQVRYLETYQYKNGIEERNSQLSKGGISGILDKISQAAREGEPRRIRD</sequence>
<keyword evidence="2" id="KW-1185">Reference proteome</keyword>
<proteinExistence type="predicted"/>
<dbReference type="AlphaFoldDB" id="A0A8X7V0I1"/>
<protein>
    <submittedName>
        <fullName evidence="1">Uncharacterized protein</fullName>
    </submittedName>
</protein>
<organism evidence="1 2">
    <name type="scientific">Brassica carinata</name>
    <name type="common">Ethiopian mustard</name>
    <name type="synonym">Abyssinian cabbage</name>
    <dbReference type="NCBI Taxonomy" id="52824"/>
    <lineage>
        <taxon>Eukaryota</taxon>
        <taxon>Viridiplantae</taxon>
        <taxon>Streptophyta</taxon>
        <taxon>Embryophyta</taxon>
        <taxon>Tracheophyta</taxon>
        <taxon>Spermatophyta</taxon>
        <taxon>Magnoliopsida</taxon>
        <taxon>eudicotyledons</taxon>
        <taxon>Gunneridae</taxon>
        <taxon>Pentapetalae</taxon>
        <taxon>rosids</taxon>
        <taxon>malvids</taxon>
        <taxon>Brassicales</taxon>
        <taxon>Brassicaceae</taxon>
        <taxon>Brassiceae</taxon>
        <taxon>Brassica</taxon>
    </lineage>
</organism>